<dbReference type="SUPFAM" id="SSF89360">
    <property type="entry name" value="HesB-like domain"/>
    <property type="match status" value="1"/>
</dbReference>
<dbReference type="RefSeq" id="WP_013420980.1">
    <property type="nucleotide sequence ID" value="NZ_JAEMUK010000084.1"/>
</dbReference>
<gene>
    <name evidence="2" type="ORF">JDN41_16130</name>
</gene>
<dbReference type="Proteomes" id="UP000623250">
    <property type="component" value="Unassembled WGS sequence"/>
</dbReference>
<dbReference type="Gene3D" id="2.60.300.12">
    <property type="entry name" value="HesB-like domain"/>
    <property type="match status" value="1"/>
</dbReference>
<evidence type="ECO:0000313" key="3">
    <source>
        <dbReference type="Proteomes" id="UP000623250"/>
    </source>
</evidence>
<protein>
    <submittedName>
        <fullName evidence="2">Iron-sulfur cluster assembly accessory protein</fullName>
    </submittedName>
</protein>
<dbReference type="Pfam" id="PF01521">
    <property type="entry name" value="Fe-S_biosyn"/>
    <property type="match status" value="1"/>
</dbReference>
<sequence>MNLTVTPAAEKVIRRFLRFDGKPGSGFRLKVAPGGCSGLSAEFSVEAEPQPDDAVIEVNGLKLFLPEESRLLLEGVTIDFSDTPLQSGFVFRDPKQQASSCSSTAPVLFDITELKIQ</sequence>
<dbReference type="InterPro" id="IPR000361">
    <property type="entry name" value="ATAP_core_dom"/>
</dbReference>
<organism evidence="2 3">
    <name type="scientific">Rhodomicrobium udaipurense</name>
    <dbReference type="NCBI Taxonomy" id="1202716"/>
    <lineage>
        <taxon>Bacteria</taxon>
        <taxon>Pseudomonadati</taxon>
        <taxon>Pseudomonadota</taxon>
        <taxon>Alphaproteobacteria</taxon>
        <taxon>Hyphomicrobiales</taxon>
        <taxon>Hyphomicrobiaceae</taxon>
        <taxon>Rhodomicrobium</taxon>
    </lineage>
</organism>
<dbReference type="PANTHER" id="PTHR43011">
    <property type="entry name" value="IRON-SULFUR CLUSTER ASSEMBLY 2 HOMOLOG, MITOCHONDRIAL"/>
    <property type="match status" value="1"/>
</dbReference>
<dbReference type="GO" id="GO:0016226">
    <property type="term" value="P:iron-sulfur cluster assembly"/>
    <property type="evidence" value="ECO:0007669"/>
    <property type="project" value="InterPro"/>
</dbReference>
<dbReference type="InterPro" id="IPR016092">
    <property type="entry name" value="ATAP"/>
</dbReference>
<dbReference type="PANTHER" id="PTHR43011:SF1">
    <property type="entry name" value="IRON-SULFUR CLUSTER ASSEMBLY 2 HOMOLOG, MITOCHONDRIAL"/>
    <property type="match status" value="1"/>
</dbReference>
<evidence type="ECO:0000313" key="2">
    <source>
        <dbReference type="EMBL" id="MBJ7545083.1"/>
    </source>
</evidence>
<dbReference type="InterPro" id="IPR035903">
    <property type="entry name" value="HesB-like_dom_sf"/>
</dbReference>
<keyword evidence="3" id="KW-1185">Reference proteome</keyword>
<dbReference type="GO" id="GO:0005506">
    <property type="term" value="F:iron ion binding"/>
    <property type="evidence" value="ECO:0007669"/>
    <property type="project" value="TreeGrafter"/>
</dbReference>
<dbReference type="GO" id="GO:0051537">
    <property type="term" value="F:2 iron, 2 sulfur cluster binding"/>
    <property type="evidence" value="ECO:0007669"/>
    <property type="project" value="TreeGrafter"/>
</dbReference>
<dbReference type="NCBIfam" id="TIGR00049">
    <property type="entry name" value="iron-sulfur cluster assembly accessory protein"/>
    <property type="match status" value="1"/>
</dbReference>
<evidence type="ECO:0000259" key="1">
    <source>
        <dbReference type="Pfam" id="PF01521"/>
    </source>
</evidence>
<dbReference type="AlphaFoldDB" id="A0A8I1KMC6"/>
<proteinExistence type="predicted"/>
<name>A0A8I1KMC6_9HYPH</name>
<accession>A0A8I1KMC6</accession>
<feature type="domain" description="Core" evidence="1">
    <location>
        <begin position="1"/>
        <end position="94"/>
    </location>
</feature>
<dbReference type="GO" id="GO:0051539">
    <property type="term" value="F:4 iron, 4 sulfur cluster binding"/>
    <property type="evidence" value="ECO:0007669"/>
    <property type="project" value="TreeGrafter"/>
</dbReference>
<dbReference type="EMBL" id="JAEMUK010000084">
    <property type="protein sequence ID" value="MBJ7545083.1"/>
    <property type="molecule type" value="Genomic_DNA"/>
</dbReference>
<reference evidence="2 3" key="1">
    <citation type="submission" date="2020-12" db="EMBL/GenBank/DDBJ databases">
        <title>Revised draft genomes of Rhodomicrobium vannielii ATCC 17100 and Rhodomicrobium udaipurense JA643.</title>
        <authorList>
            <person name="Conners E.M."/>
            <person name="Davenport E.J."/>
            <person name="Bose A."/>
        </authorList>
    </citation>
    <scope>NUCLEOTIDE SEQUENCE [LARGE SCALE GENOMIC DNA]</scope>
    <source>
        <strain evidence="2 3">JA643</strain>
    </source>
</reference>
<comment type="caution">
    <text evidence="2">The sequence shown here is derived from an EMBL/GenBank/DDBJ whole genome shotgun (WGS) entry which is preliminary data.</text>
</comment>